<keyword evidence="2" id="KW-1185">Reference proteome</keyword>
<dbReference type="AlphaFoldDB" id="A0A2A4I9V0"/>
<dbReference type="EMBL" id="NWVC01000001">
    <property type="protein sequence ID" value="PCG15747.1"/>
    <property type="molecule type" value="Genomic_DNA"/>
</dbReference>
<dbReference type="RefSeq" id="WP_066707073.1">
    <property type="nucleotide sequence ID" value="NZ_JBHIWA010000042.1"/>
</dbReference>
<gene>
    <name evidence="1" type="ORF">COA07_01830</name>
</gene>
<dbReference type="GO" id="GO:0003677">
    <property type="term" value="F:DNA binding"/>
    <property type="evidence" value="ECO:0007669"/>
    <property type="project" value="UniProtKB-KW"/>
</dbReference>
<organism evidence="1 2">
    <name type="scientific">Sphingomonas adhaesiva</name>
    <dbReference type="NCBI Taxonomy" id="28212"/>
    <lineage>
        <taxon>Bacteria</taxon>
        <taxon>Pseudomonadati</taxon>
        <taxon>Pseudomonadota</taxon>
        <taxon>Alphaproteobacteria</taxon>
        <taxon>Sphingomonadales</taxon>
        <taxon>Sphingomonadaceae</taxon>
        <taxon>Sphingomonas</taxon>
    </lineage>
</organism>
<comment type="caution">
    <text evidence="1">The sequence shown here is derived from an EMBL/GenBank/DDBJ whole genome shotgun (WGS) entry which is preliminary data.</text>
</comment>
<evidence type="ECO:0000313" key="1">
    <source>
        <dbReference type="EMBL" id="PCG15747.1"/>
    </source>
</evidence>
<sequence length="75" mass="8449">MPDDAGEIILDHLVDTFEAARLLGTTPAMMRQLRCYGGGPCYIKLGRSVRYSIRDIEMHKAKNRVASTSEHWRAA</sequence>
<accession>A0A2A4I9V0</accession>
<name>A0A2A4I9V0_9SPHN</name>
<evidence type="ECO:0000313" key="2">
    <source>
        <dbReference type="Proteomes" id="UP000218323"/>
    </source>
</evidence>
<dbReference type="Proteomes" id="UP000218323">
    <property type="component" value="Unassembled WGS sequence"/>
</dbReference>
<proteinExistence type="predicted"/>
<protein>
    <submittedName>
        <fullName evidence="1">DNA-binding protein</fullName>
    </submittedName>
</protein>
<reference evidence="1 2" key="1">
    <citation type="submission" date="2017-09" db="EMBL/GenBank/DDBJ databases">
        <title>Sphingomonas adhaesiva DSM 7418, whole genome shotgun sequence.</title>
        <authorList>
            <person name="Feng G."/>
            <person name="Zhu H."/>
        </authorList>
    </citation>
    <scope>NUCLEOTIDE SEQUENCE [LARGE SCALE GENOMIC DNA]</scope>
    <source>
        <strain evidence="1 2">DSM 7418</strain>
    </source>
</reference>
<keyword evidence="1" id="KW-0238">DNA-binding</keyword>